<feature type="transmembrane region" description="Helical" evidence="13">
    <location>
        <begin position="325"/>
        <end position="350"/>
    </location>
</feature>
<name>G0TX24_TRYVY</name>
<keyword evidence="4 11" id="KW-0547">Nucleotide-binding</keyword>
<keyword evidence="3 12" id="KW-0479">Metal-binding</keyword>
<gene>
    <name evidence="16" type="ORF">TVY486_0603040</name>
</gene>
<evidence type="ECO:0000256" key="8">
    <source>
        <dbReference type="ARBA" id="ARBA00022989"/>
    </source>
</evidence>
<keyword evidence="6 12" id="KW-0460">Magnesium</keyword>
<dbReference type="Pfam" id="PF16209">
    <property type="entry name" value="PhoLip_ATPase_N"/>
    <property type="match status" value="1"/>
</dbReference>
<dbReference type="InterPro" id="IPR023214">
    <property type="entry name" value="HAD_sf"/>
</dbReference>
<evidence type="ECO:0000256" key="9">
    <source>
        <dbReference type="ARBA" id="ARBA00023136"/>
    </source>
</evidence>
<feature type="transmembrane region" description="Helical" evidence="13">
    <location>
        <begin position="961"/>
        <end position="982"/>
    </location>
</feature>
<feature type="binding site" evidence="11">
    <location>
        <position position="526"/>
    </location>
    <ligand>
        <name>ATP</name>
        <dbReference type="ChEBI" id="CHEBI:30616"/>
    </ligand>
</feature>
<dbReference type="NCBIfam" id="TIGR01652">
    <property type="entry name" value="ATPase-Plipid"/>
    <property type="match status" value="1"/>
</dbReference>
<evidence type="ECO:0000256" key="4">
    <source>
        <dbReference type="ARBA" id="ARBA00022741"/>
    </source>
</evidence>
<dbReference type="Gene3D" id="3.40.50.1000">
    <property type="entry name" value="HAD superfamily/HAD-like"/>
    <property type="match status" value="1"/>
</dbReference>
<evidence type="ECO:0000256" key="10">
    <source>
        <dbReference type="PIRSR" id="PIRSR606539-1"/>
    </source>
</evidence>
<reference evidence="16" key="1">
    <citation type="journal article" date="2012" name="Proc. Natl. Acad. Sci. U.S.A.">
        <title>Antigenic diversity is generated by distinct evolutionary mechanisms in African trypanosome species.</title>
        <authorList>
            <person name="Jackson A.P."/>
            <person name="Berry A."/>
            <person name="Aslett M."/>
            <person name="Allison H.C."/>
            <person name="Burton P."/>
            <person name="Vavrova-Anderson J."/>
            <person name="Brown R."/>
            <person name="Browne H."/>
            <person name="Corton N."/>
            <person name="Hauser H."/>
            <person name="Gamble J."/>
            <person name="Gilderthorp R."/>
            <person name="Marcello L."/>
            <person name="McQuillan J."/>
            <person name="Otto T.D."/>
            <person name="Quail M.A."/>
            <person name="Sanders M.J."/>
            <person name="van Tonder A."/>
            <person name="Ginger M.L."/>
            <person name="Field M.C."/>
            <person name="Barry J.D."/>
            <person name="Hertz-Fowler C."/>
            <person name="Berriman M."/>
        </authorList>
    </citation>
    <scope>NUCLEOTIDE SEQUENCE</scope>
    <source>
        <strain evidence="16">Y486</strain>
    </source>
</reference>
<dbReference type="InterPro" id="IPR006539">
    <property type="entry name" value="P-type_ATPase_IV"/>
</dbReference>
<accession>G0TX24</accession>
<comment type="cofactor">
    <cofactor evidence="12">
        <name>Mg(2+)</name>
        <dbReference type="ChEBI" id="CHEBI:18420"/>
    </cofactor>
</comment>
<dbReference type="InterPro" id="IPR032631">
    <property type="entry name" value="P-type_ATPase_N"/>
</dbReference>
<dbReference type="AlphaFoldDB" id="G0TX24"/>
<feature type="transmembrane region" description="Helical" evidence="13">
    <location>
        <begin position="801"/>
        <end position="824"/>
    </location>
</feature>
<dbReference type="GO" id="GO:0045332">
    <property type="term" value="P:phospholipid translocation"/>
    <property type="evidence" value="ECO:0007669"/>
    <property type="project" value="TreeGrafter"/>
</dbReference>
<keyword evidence="16" id="KW-0378">Hydrolase</keyword>
<dbReference type="PANTHER" id="PTHR24092:SF19">
    <property type="entry name" value="PHOSPHOLIPID-TRANSPORTING ATPASE"/>
    <property type="match status" value="1"/>
</dbReference>
<dbReference type="GO" id="GO:0016787">
    <property type="term" value="F:hydrolase activity"/>
    <property type="evidence" value="ECO:0007669"/>
    <property type="project" value="UniProtKB-KW"/>
</dbReference>
<feature type="binding site" evidence="11">
    <location>
        <position position="678"/>
    </location>
    <ligand>
        <name>ATP</name>
        <dbReference type="ChEBI" id="CHEBI:30616"/>
    </ligand>
</feature>
<evidence type="ECO:0000259" key="14">
    <source>
        <dbReference type="Pfam" id="PF16209"/>
    </source>
</evidence>
<feature type="binding site" evidence="11">
    <location>
        <position position="550"/>
    </location>
    <ligand>
        <name>ATP</name>
        <dbReference type="ChEBI" id="CHEBI:30616"/>
    </ligand>
</feature>
<feature type="binding site" evidence="11">
    <location>
        <position position="598"/>
    </location>
    <ligand>
        <name>ATP</name>
        <dbReference type="ChEBI" id="CHEBI:30616"/>
    </ligand>
</feature>
<feature type="transmembrane region" description="Helical" evidence="13">
    <location>
        <begin position="66"/>
        <end position="84"/>
    </location>
</feature>
<evidence type="ECO:0000256" key="13">
    <source>
        <dbReference type="RuleBase" id="RU362033"/>
    </source>
</evidence>
<dbReference type="GO" id="GO:0000287">
    <property type="term" value="F:magnesium ion binding"/>
    <property type="evidence" value="ECO:0007669"/>
    <property type="project" value="UniProtKB-UniRule"/>
</dbReference>
<feature type="domain" description="P-type ATPase C-terminal" evidence="15">
    <location>
        <begin position="756"/>
        <end position="987"/>
    </location>
</feature>
<evidence type="ECO:0000256" key="1">
    <source>
        <dbReference type="ARBA" id="ARBA00004141"/>
    </source>
</evidence>
<sequence length="1049" mass="117567">MRAIQPLDAATAAKYPCNTVTNSWYTVWNFIFLNLYEQFRRPLNFYFLLVSCLQFISIIAPVSPFATLLPLIAAFSLTALKEGYDDIKRHKQDKLHNNKKRTVLNRTSLVWETRVNSSIRVGDVVRIERDEDIPCDVVALAMSGRSLLIRTDNLDGELDLKPREVVRPPEETLHELIQHGLPELSVHLLRQSLISFDGMARFKLRSTGGNGSNGNSGQWGVDVEVPVCISLNIAHLLPQSCILKGVDEVIGVAVYTGEETKCGMNKRPPPVKWAKIDQMISRYSIFIFVFQLFFAIALGLTGYLYNGKVHEDFWYMQVPRNESTLNAVVYPLRFFLLTSILIPISFKFVVDVSKYYLAKTVEWDVSMIHDKDSGDGCHVRNSSILEDLAQVDCVLSDKTGTLTQNVMELLHVTIGDKRFSLHECEGEASKVDENEEDVLQFGRVLSLCNTVEVASDPARDTDRLGAQPYGEHSGTVVYQAASPDEAALCCGAGKLSVRLTHREQTRATLMVKGIVESWFIHYVFPFSSELKTMGIVVEREGTGLIYYFVKGADDRIAEMSTVESRDDVSTNGVGKAGDTETFEFIGSELKHYATRGLRTLLIAQKRLSRDDLNHFLSQIRAAELLLTNRQEKLGEIRRDMESGVRILGATAIEDKLQDGVCESIQSFLEAGIRVWMLTGDKVETAEQIGLSCALHSPTDTILRVVSSSLGCRDEWEEKIQALLRIALKAKGSKSSVGCCSNGNAVPAGKLNKKNVLMFVHGQMAYIRTAYVIKYSFYKSVLIGFVQVAYNVYGMYFSGGSFWNSFSLMLWNGLYTFPHTFLYCLDRKAPRNVLEQNPFLYKMTRSGVDLGTREFFLVYFFRGIAQAVVAHWLVLSMIDSHYSIYSTGDLNSKDVAFTLTYSAFIILQMLTLLLESNSITFLNSIAILGMPPVYVLFTTLYSSSPSIQYYGVWNQTINLFPFLMVFVVVCALVVPTVGIITLWKTWCPDPRDILRNAAVRRVKKQISRGDTAFGTSKIGRCFGCVPEGPSYYAETVPEAMELTMARSVGS</sequence>
<dbReference type="InterPro" id="IPR023299">
    <property type="entry name" value="ATPase_P-typ_cyto_dom_N"/>
</dbReference>
<feature type="binding site" evidence="11">
    <location>
        <position position="397"/>
    </location>
    <ligand>
        <name>ATP</name>
        <dbReference type="ChEBI" id="CHEBI:30616"/>
    </ligand>
</feature>
<dbReference type="PRINTS" id="PR00119">
    <property type="entry name" value="CATATPASE"/>
</dbReference>
<organism evidence="16">
    <name type="scientific">Trypanosoma vivax (strain Y486)</name>
    <dbReference type="NCBI Taxonomy" id="1055687"/>
    <lineage>
        <taxon>Eukaryota</taxon>
        <taxon>Discoba</taxon>
        <taxon>Euglenozoa</taxon>
        <taxon>Kinetoplastea</taxon>
        <taxon>Metakinetoplastina</taxon>
        <taxon>Trypanosomatida</taxon>
        <taxon>Trypanosomatidae</taxon>
        <taxon>Trypanosoma</taxon>
        <taxon>Duttonella</taxon>
    </lineage>
</organism>
<feature type="binding site" evidence="11">
    <location>
        <position position="679"/>
    </location>
    <ligand>
        <name>ATP</name>
        <dbReference type="ChEBI" id="CHEBI:30616"/>
    </ligand>
</feature>
<dbReference type="SUPFAM" id="SSF81660">
    <property type="entry name" value="Metal cation-transporting ATPase, ATP-binding domain N"/>
    <property type="match status" value="1"/>
</dbReference>
<feature type="binding site" evidence="11">
    <location>
        <position position="399"/>
    </location>
    <ligand>
        <name>ATP</name>
        <dbReference type="ChEBI" id="CHEBI:30616"/>
    </ligand>
</feature>
<feature type="binding site" evidence="11">
    <location>
        <position position="398"/>
    </location>
    <ligand>
        <name>ATP</name>
        <dbReference type="ChEBI" id="CHEBI:30616"/>
    </ligand>
</feature>
<dbReference type="Pfam" id="PF16212">
    <property type="entry name" value="PhoLip_ATPase_C"/>
    <property type="match status" value="1"/>
</dbReference>
<dbReference type="SUPFAM" id="SSF81653">
    <property type="entry name" value="Calcium ATPase, transduction domain A"/>
    <property type="match status" value="1"/>
</dbReference>
<comment type="subcellular location">
    <subcellularLocation>
        <location evidence="1 13">Membrane</location>
        <topology evidence="1 13">Multi-pass membrane protein</topology>
    </subcellularLocation>
</comment>
<dbReference type="Pfam" id="PF13246">
    <property type="entry name" value="Cation_ATPase"/>
    <property type="match status" value="1"/>
</dbReference>
<proteinExistence type="inferred from homology"/>
<comment type="catalytic activity">
    <reaction evidence="13">
        <text>ATP + H2O + phospholipidSide 1 = ADP + phosphate + phospholipidSide 2.</text>
        <dbReference type="EC" id="7.6.2.1"/>
    </reaction>
</comment>
<dbReference type="GO" id="GO:0140326">
    <property type="term" value="F:ATPase-coupled intramembrane lipid transporter activity"/>
    <property type="evidence" value="ECO:0007669"/>
    <property type="project" value="UniProtKB-EC"/>
</dbReference>
<dbReference type="InterPro" id="IPR032630">
    <property type="entry name" value="P_typ_ATPase_c"/>
</dbReference>
<feature type="transmembrane region" description="Helical" evidence="13">
    <location>
        <begin position="894"/>
        <end position="913"/>
    </location>
</feature>
<dbReference type="Gene3D" id="2.70.150.10">
    <property type="entry name" value="Calcium-transporting ATPase, cytoplasmic transduction domain A"/>
    <property type="match status" value="1"/>
</dbReference>
<dbReference type="Gene3D" id="3.40.1110.10">
    <property type="entry name" value="Calcium-transporting ATPase, cytoplasmic domain N"/>
    <property type="match status" value="1"/>
</dbReference>
<protein>
    <recommendedName>
        <fullName evidence="13">Phospholipid-transporting ATPase</fullName>
        <ecNumber evidence="13">7.6.2.1</ecNumber>
    </recommendedName>
</protein>
<feature type="binding site" evidence="11">
    <location>
        <position position="743"/>
    </location>
    <ligand>
        <name>ATP</name>
        <dbReference type="ChEBI" id="CHEBI:30616"/>
    </ligand>
</feature>
<evidence type="ECO:0000256" key="11">
    <source>
        <dbReference type="PIRSR" id="PIRSR606539-2"/>
    </source>
</evidence>
<dbReference type="EC" id="7.6.2.1" evidence="13"/>
<evidence type="ECO:0000256" key="5">
    <source>
        <dbReference type="ARBA" id="ARBA00022840"/>
    </source>
</evidence>
<feature type="transmembrane region" description="Helical" evidence="13">
    <location>
        <begin position="776"/>
        <end position="795"/>
    </location>
</feature>
<dbReference type="VEuPathDB" id="TriTrypDB:TvY486_0603040"/>
<keyword evidence="9 13" id="KW-0472">Membrane</keyword>
<feature type="binding site" evidence="11">
    <location>
        <position position="680"/>
    </location>
    <ligand>
        <name>ATP</name>
        <dbReference type="ChEBI" id="CHEBI:30616"/>
    </ligand>
</feature>
<feature type="binding site" evidence="12">
    <location>
        <position position="397"/>
    </location>
    <ligand>
        <name>Mg(2+)</name>
        <dbReference type="ChEBI" id="CHEBI:18420"/>
    </ligand>
</feature>
<dbReference type="SUPFAM" id="SSF56784">
    <property type="entry name" value="HAD-like"/>
    <property type="match status" value="1"/>
</dbReference>
<dbReference type="GO" id="GO:0005886">
    <property type="term" value="C:plasma membrane"/>
    <property type="evidence" value="ECO:0007669"/>
    <property type="project" value="TreeGrafter"/>
</dbReference>
<evidence type="ECO:0000256" key="6">
    <source>
        <dbReference type="ARBA" id="ARBA00022842"/>
    </source>
</evidence>
<feature type="transmembrane region" description="Helical" evidence="13">
    <location>
        <begin position="854"/>
        <end position="874"/>
    </location>
</feature>
<evidence type="ECO:0000256" key="3">
    <source>
        <dbReference type="ARBA" id="ARBA00022723"/>
    </source>
</evidence>
<dbReference type="PROSITE" id="PS00154">
    <property type="entry name" value="ATPASE_E1_E2"/>
    <property type="match status" value="1"/>
</dbReference>
<keyword evidence="5 11" id="KW-0067">ATP-binding</keyword>
<dbReference type="InterPro" id="IPR023298">
    <property type="entry name" value="ATPase_P-typ_TM_dom_sf"/>
</dbReference>
<dbReference type="GO" id="GO:0005524">
    <property type="term" value="F:ATP binding"/>
    <property type="evidence" value="ECO:0007669"/>
    <property type="project" value="UniProtKB-UniRule"/>
</dbReference>
<dbReference type="InterPro" id="IPR008250">
    <property type="entry name" value="ATPase_P-typ_transduc_dom_A_sf"/>
</dbReference>
<feature type="binding site" evidence="11">
    <location>
        <position position="485"/>
    </location>
    <ligand>
        <name>ATP</name>
        <dbReference type="ChEBI" id="CHEBI:30616"/>
    </ligand>
</feature>
<dbReference type="PANTHER" id="PTHR24092">
    <property type="entry name" value="PROBABLE PHOSPHOLIPID-TRANSPORTING ATPASE"/>
    <property type="match status" value="1"/>
</dbReference>
<evidence type="ECO:0000256" key="7">
    <source>
        <dbReference type="ARBA" id="ARBA00022967"/>
    </source>
</evidence>
<comment type="similarity">
    <text evidence="13">Belongs to the cation transport ATPase (P-type) (TC 3.A.3) family. Type IV subfamily.</text>
</comment>
<feature type="transmembrane region" description="Helical" evidence="13">
    <location>
        <begin position="920"/>
        <end position="941"/>
    </location>
</feature>
<evidence type="ECO:0000256" key="2">
    <source>
        <dbReference type="ARBA" id="ARBA00022692"/>
    </source>
</evidence>
<feature type="binding site" evidence="12">
    <location>
        <position position="399"/>
    </location>
    <ligand>
        <name>Mg(2+)</name>
        <dbReference type="ChEBI" id="CHEBI:18420"/>
    </ligand>
</feature>
<dbReference type="SUPFAM" id="SSF81665">
    <property type="entry name" value="Calcium ATPase, transmembrane domain M"/>
    <property type="match status" value="1"/>
</dbReference>
<feature type="domain" description="P-type ATPase N-terminal" evidence="14">
    <location>
        <begin position="11"/>
        <end position="67"/>
    </location>
</feature>
<feature type="transmembrane region" description="Helical" evidence="13">
    <location>
        <begin position="285"/>
        <end position="305"/>
    </location>
</feature>
<dbReference type="InterPro" id="IPR018303">
    <property type="entry name" value="ATPase_P-typ_P_site"/>
</dbReference>
<dbReference type="EMBL" id="HE573022">
    <property type="protein sequence ID" value="CCC48513.1"/>
    <property type="molecule type" value="Genomic_DNA"/>
</dbReference>
<feature type="active site" description="4-aspartylphosphate intermediate" evidence="10">
    <location>
        <position position="397"/>
    </location>
</feature>
<keyword evidence="7 13" id="KW-1278">Translocase</keyword>
<evidence type="ECO:0000313" key="16">
    <source>
        <dbReference type="EMBL" id="CCC48513.1"/>
    </source>
</evidence>
<evidence type="ECO:0000256" key="12">
    <source>
        <dbReference type="PIRSR" id="PIRSR606539-3"/>
    </source>
</evidence>
<evidence type="ECO:0000259" key="15">
    <source>
        <dbReference type="Pfam" id="PF16212"/>
    </source>
</evidence>
<dbReference type="InterPro" id="IPR036412">
    <property type="entry name" value="HAD-like_sf"/>
</dbReference>
<keyword evidence="8 13" id="KW-1133">Transmembrane helix</keyword>
<keyword evidence="2 13" id="KW-0812">Transmembrane</keyword>